<accession>H6RN74</accession>
<evidence type="ECO:0000259" key="6">
    <source>
        <dbReference type="Pfam" id="PF00389"/>
    </source>
</evidence>
<dbReference type="Gene3D" id="3.40.50.720">
    <property type="entry name" value="NAD(P)-binding Rossmann-like Domain"/>
    <property type="match status" value="2"/>
</dbReference>
<evidence type="ECO:0000256" key="3">
    <source>
        <dbReference type="ARBA" id="ARBA00023002"/>
    </source>
</evidence>
<dbReference type="PANTHER" id="PTHR10996">
    <property type="entry name" value="2-HYDROXYACID DEHYDROGENASE-RELATED"/>
    <property type="match status" value="1"/>
</dbReference>
<evidence type="ECO:0000256" key="2">
    <source>
        <dbReference type="ARBA" id="ARBA00022857"/>
    </source>
</evidence>
<dbReference type="InterPro" id="IPR006139">
    <property type="entry name" value="D-isomer_2_OHA_DH_cat_dom"/>
</dbReference>
<dbReference type="AlphaFoldDB" id="H6RN74"/>
<reference evidence="9" key="2">
    <citation type="submission" date="2012-02" db="EMBL/GenBank/DDBJ databases">
        <title>Complete genome sequence of Blastococcus saxobsidens strain DD2.</title>
        <authorList>
            <person name="Genoscope."/>
        </authorList>
    </citation>
    <scope>NUCLEOTIDE SEQUENCE [LARGE SCALE GENOMIC DNA]</scope>
    <source>
        <strain evidence="9">DD2</strain>
    </source>
</reference>
<dbReference type="Pfam" id="PF02826">
    <property type="entry name" value="2-Hacid_dh_C"/>
    <property type="match status" value="1"/>
</dbReference>
<dbReference type="PANTHER" id="PTHR10996:SF178">
    <property type="entry name" value="2-HYDROXYACID DEHYDROGENASE YGL185C-RELATED"/>
    <property type="match status" value="1"/>
</dbReference>
<dbReference type="GO" id="GO:0030267">
    <property type="term" value="F:glyoxylate reductase (NADPH) activity"/>
    <property type="evidence" value="ECO:0007669"/>
    <property type="project" value="TreeGrafter"/>
</dbReference>
<keyword evidence="3 5" id="KW-0560">Oxidoreductase</keyword>
<organism evidence="8 9">
    <name type="scientific">Blastococcus saxobsidens (strain DD2)</name>
    <dbReference type="NCBI Taxonomy" id="1146883"/>
    <lineage>
        <taxon>Bacteria</taxon>
        <taxon>Bacillati</taxon>
        <taxon>Actinomycetota</taxon>
        <taxon>Actinomycetes</taxon>
        <taxon>Geodermatophilales</taxon>
        <taxon>Geodermatophilaceae</taxon>
        <taxon>Blastococcus</taxon>
    </lineage>
</organism>
<evidence type="ECO:0000313" key="9">
    <source>
        <dbReference type="Proteomes" id="UP000007517"/>
    </source>
</evidence>
<dbReference type="STRING" id="1146883.BLASA_1701"/>
<dbReference type="eggNOG" id="COG1052">
    <property type="taxonomic scope" value="Bacteria"/>
</dbReference>
<comment type="similarity">
    <text evidence="1 5">Belongs to the D-isomer specific 2-hydroxyacid dehydrogenase family.</text>
</comment>
<keyword evidence="4" id="KW-0520">NAD</keyword>
<keyword evidence="2" id="KW-0521">NADP</keyword>
<dbReference type="SUPFAM" id="SSF52283">
    <property type="entry name" value="Formate/glycerate dehydrogenase catalytic domain-like"/>
    <property type="match status" value="1"/>
</dbReference>
<evidence type="ECO:0000256" key="5">
    <source>
        <dbReference type="RuleBase" id="RU003719"/>
    </source>
</evidence>
<dbReference type="OrthoDB" id="117809at2"/>
<dbReference type="InterPro" id="IPR050223">
    <property type="entry name" value="D-isomer_2-hydroxyacid_DH"/>
</dbReference>
<dbReference type="CDD" id="cd12156">
    <property type="entry name" value="HPPR"/>
    <property type="match status" value="1"/>
</dbReference>
<proteinExistence type="inferred from homology"/>
<evidence type="ECO:0000256" key="1">
    <source>
        <dbReference type="ARBA" id="ARBA00005854"/>
    </source>
</evidence>
<dbReference type="RefSeq" id="WP_014375512.1">
    <property type="nucleotide sequence ID" value="NC_016943.1"/>
</dbReference>
<feature type="domain" description="D-isomer specific 2-hydroxyacid dehydrogenase catalytic" evidence="6">
    <location>
        <begin position="21"/>
        <end position="325"/>
    </location>
</feature>
<keyword evidence="9" id="KW-1185">Reference proteome</keyword>
<dbReference type="Pfam" id="PF00389">
    <property type="entry name" value="2-Hacid_dh"/>
    <property type="match status" value="1"/>
</dbReference>
<dbReference type="KEGG" id="bsd:BLASA_1701"/>
<name>H6RN74_BLASD</name>
<gene>
    <name evidence="8" type="ordered locus">BLASA_1701</name>
</gene>
<dbReference type="GO" id="GO:0005829">
    <property type="term" value="C:cytosol"/>
    <property type="evidence" value="ECO:0007669"/>
    <property type="project" value="TreeGrafter"/>
</dbReference>
<dbReference type="GO" id="GO:0051287">
    <property type="term" value="F:NAD binding"/>
    <property type="evidence" value="ECO:0007669"/>
    <property type="project" value="InterPro"/>
</dbReference>
<dbReference type="SUPFAM" id="SSF51735">
    <property type="entry name" value="NAD(P)-binding Rossmann-fold domains"/>
    <property type="match status" value="1"/>
</dbReference>
<dbReference type="FunFam" id="3.40.50.720:FF:000213">
    <property type="entry name" value="Putative 2-hydroxyacid dehydrogenase"/>
    <property type="match status" value="1"/>
</dbReference>
<sequence length="332" mass="34719">MSDSLNNSAVRPPSERSSGRVLIVGQLPDALVDTLRQRFGAVVLPDPADKFLDHRRDDVEVVFTRAMVGVGPDLLAALPNLVAIVHLGVGYDATDVAGAIVRGIGVSNTPDVLTDCVADVAVGGLIDVMRQLTAADRFVRRGDWLRGRYPLTKKVSGSRVGIFGLGRIGGAVARRLEGFDAVISYHSRRQVPGVPYGYASSVLELAASNDALIVTAAAGPDSNGIVDAAVLDALGPAGFVVNVARGSIIDESALVEALKSQRIAGAALDVLGSEPNVPAELLDMDNVVLLPHLGSGTRETMAAMTELAIANVEQALENRTLVTPVPGAELRR</sequence>
<dbReference type="PROSITE" id="PS00065">
    <property type="entry name" value="D_2_HYDROXYACID_DH_1"/>
    <property type="match status" value="1"/>
</dbReference>
<dbReference type="InterPro" id="IPR006140">
    <property type="entry name" value="D-isomer_DH_NAD-bd"/>
</dbReference>
<dbReference type="Proteomes" id="UP000007517">
    <property type="component" value="Chromosome"/>
</dbReference>
<dbReference type="EC" id="1.1.1.-" evidence="8"/>
<evidence type="ECO:0000313" key="8">
    <source>
        <dbReference type="EMBL" id="CCG02622.1"/>
    </source>
</evidence>
<evidence type="ECO:0000259" key="7">
    <source>
        <dbReference type="Pfam" id="PF02826"/>
    </source>
</evidence>
<evidence type="ECO:0000256" key="4">
    <source>
        <dbReference type="ARBA" id="ARBA00023027"/>
    </source>
</evidence>
<feature type="domain" description="D-isomer specific 2-hydroxyacid dehydrogenase NAD-binding" evidence="7">
    <location>
        <begin position="124"/>
        <end position="294"/>
    </location>
</feature>
<protein>
    <submittedName>
        <fullName evidence="8">D-isomer specific 2-hydroxyacid dehydrogenase NAD-binding</fullName>
        <ecNumber evidence="8">1.1.1.-</ecNumber>
    </submittedName>
</protein>
<dbReference type="HOGENOM" id="CLU_019796_1_2_11"/>
<dbReference type="GO" id="GO:0016618">
    <property type="term" value="F:hydroxypyruvate reductase [NAD(P)H] activity"/>
    <property type="evidence" value="ECO:0007669"/>
    <property type="project" value="TreeGrafter"/>
</dbReference>
<dbReference type="InterPro" id="IPR029752">
    <property type="entry name" value="D-isomer_DH_CS1"/>
</dbReference>
<dbReference type="EMBL" id="FO117623">
    <property type="protein sequence ID" value="CCG02622.1"/>
    <property type="molecule type" value="Genomic_DNA"/>
</dbReference>
<reference evidence="8 9" key="1">
    <citation type="journal article" date="2012" name="J. Bacteriol.">
        <title>Genome Sequence of Blastococcus saxobsidens DD2, a Stone-Inhabiting Bacterium.</title>
        <authorList>
            <person name="Chouaia B."/>
            <person name="Crotti E."/>
            <person name="Brusetti L."/>
            <person name="Daffonchio D."/>
            <person name="Essoussi I."/>
            <person name="Nouioui I."/>
            <person name="Sbissi I."/>
            <person name="Ghodhbane-Gtari F."/>
            <person name="Gtari M."/>
            <person name="Vacherie B."/>
            <person name="Barbe V."/>
            <person name="Medigue C."/>
            <person name="Gury J."/>
            <person name="Pujic P."/>
            <person name="Normand P."/>
        </authorList>
    </citation>
    <scope>NUCLEOTIDE SEQUENCE [LARGE SCALE GENOMIC DNA]</scope>
    <source>
        <strain evidence="8 9">DD2</strain>
    </source>
</reference>
<dbReference type="InterPro" id="IPR036291">
    <property type="entry name" value="NAD(P)-bd_dom_sf"/>
</dbReference>